<dbReference type="InterPro" id="IPR000836">
    <property type="entry name" value="PRTase_dom"/>
</dbReference>
<dbReference type="InterPro" id="IPR029057">
    <property type="entry name" value="PRTase-like"/>
</dbReference>
<dbReference type="RefSeq" id="WP_143339487.1">
    <property type="nucleotide sequence ID" value="NZ_FNBX01000001.1"/>
</dbReference>
<dbReference type="PANTHER" id="PTHR47505:SF1">
    <property type="entry name" value="DNA UTILIZATION PROTEIN YHGH"/>
    <property type="match status" value="1"/>
</dbReference>
<evidence type="ECO:0000313" key="2">
    <source>
        <dbReference type="EMBL" id="SDF05661.1"/>
    </source>
</evidence>
<dbReference type="PANTHER" id="PTHR47505">
    <property type="entry name" value="DNA UTILIZATION PROTEIN YHGH"/>
    <property type="match status" value="1"/>
</dbReference>
<dbReference type="AlphaFoldDB" id="A0A1G7HYS0"/>
<comment type="similarity">
    <text evidence="1">Belongs to the ComF/GntX family.</text>
</comment>
<accession>A0A1G7HYS0</accession>
<organism evidence="2 3">
    <name type="scientific">Desulfovibrio legallii</name>
    <dbReference type="NCBI Taxonomy" id="571438"/>
    <lineage>
        <taxon>Bacteria</taxon>
        <taxon>Pseudomonadati</taxon>
        <taxon>Thermodesulfobacteriota</taxon>
        <taxon>Desulfovibrionia</taxon>
        <taxon>Desulfovibrionales</taxon>
        <taxon>Desulfovibrionaceae</taxon>
        <taxon>Desulfovibrio</taxon>
    </lineage>
</organism>
<dbReference type="EMBL" id="FNBX01000001">
    <property type="protein sequence ID" value="SDF05661.1"/>
    <property type="molecule type" value="Genomic_DNA"/>
</dbReference>
<dbReference type="Gene3D" id="3.40.50.2020">
    <property type="match status" value="1"/>
</dbReference>
<name>A0A1G7HYS0_9BACT</name>
<dbReference type="STRING" id="571438.SAMN05192586_10187"/>
<keyword evidence="3" id="KW-1185">Reference proteome</keyword>
<gene>
    <name evidence="2" type="ORF">SAMN05192586_10187</name>
</gene>
<dbReference type="InterPro" id="IPR051910">
    <property type="entry name" value="ComF/GntX_DNA_util-trans"/>
</dbReference>
<dbReference type="CDD" id="cd06223">
    <property type="entry name" value="PRTases_typeI"/>
    <property type="match status" value="1"/>
</dbReference>
<proteinExistence type="inferred from homology"/>
<sequence length="264" mass="27979">MNGLPPFPALPGPAAWPRLLGLLGLRQRRCLHCLAPFVPAPNAAGHNPEALLCPACRPLLGPYAGPRCPACGLPPPDFAQRTDLGGLCGRCLTEPPPWSGLAFYGLYTGELRHLLLRLKFDGHLYLAPLLAGLLLRAARHLPRPDALLAVPQHPAHLRRRGYNQAHELARALAASAGLPLRPVLLRRTAPGPAQSTLTAAQRRANVRHSFAAAAEAQGLRLWLLDDVMTTGSTLAAAVTALRAAGAAAVDVLAVARTPLDEHST</sequence>
<evidence type="ECO:0000256" key="1">
    <source>
        <dbReference type="ARBA" id="ARBA00008007"/>
    </source>
</evidence>
<reference evidence="3" key="1">
    <citation type="submission" date="2016-10" db="EMBL/GenBank/DDBJ databases">
        <authorList>
            <person name="Varghese N."/>
            <person name="Submissions S."/>
        </authorList>
    </citation>
    <scope>NUCLEOTIDE SEQUENCE [LARGE SCALE GENOMIC DNA]</scope>
    <source>
        <strain evidence="3">KHC7</strain>
    </source>
</reference>
<dbReference type="SUPFAM" id="SSF53271">
    <property type="entry name" value="PRTase-like"/>
    <property type="match status" value="1"/>
</dbReference>
<protein>
    <submittedName>
        <fullName evidence="2">ComF family protein</fullName>
    </submittedName>
</protein>
<evidence type="ECO:0000313" key="3">
    <source>
        <dbReference type="Proteomes" id="UP000199355"/>
    </source>
</evidence>
<dbReference type="Proteomes" id="UP000199355">
    <property type="component" value="Unassembled WGS sequence"/>
</dbReference>
<dbReference type="OrthoDB" id="9779910at2"/>